<dbReference type="OrthoDB" id="2995180at2759"/>
<dbReference type="Gene3D" id="3.80.10.10">
    <property type="entry name" value="Ribonuclease Inhibitor"/>
    <property type="match status" value="1"/>
</dbReference>
<dbReference type="InterPro" id="IPR032675">
    <property type="entry name" value="LRR_dom_sf"/>
</dbReference>
<keyword evidence="2" id="KW-1185">Reference proteome</keyword>
<evidence type="ECO:0000313" key="1">
    <source>
        <dbReference type="EMBL" id="KAF5335082.1"/>
    </source>
</evidence>
<protein>
    <submittedName>
        <fullName evidence="1">Uncharacterized protein</fullName>
    </submittedName>
</protein>
<evidence type="ECO:0000313" key="2">
    <source>
        <dbReference type="Proteomes" id="UP000541558"/>
    </source>
</evidence>
<dbReference type="SUPFAM" id="SSF52047">
    <property type="entry name" value="RNI-like"/>
    <property type="match status" value="1"/>
</dbReference>
<comment type="caution">
    <text evidence="1">The sequence shown here is derived from an EMBL/GenBank/DDBJ whole genome shotgun (WGS) entry which is preliminary data.</text>
</comment>
<accession>A0A8H5FFW7</accession>
<gene>
    <name evidence="1" type="ORF">D9611_010876</name>
</gene>
<dbReference type="EMBL" id="JAACJK010000064">
    <property type="protein sequence ID" value="KAF5335082.1"/>
    <property type="molecule type" value="Genomic_DNA"/>
</dbReference>
<dbReference type="AlphaFoldDB" id="A0A8H5FFW7"/>
<dbReference type="Proteomes" id="UP000541558">
    <property type="component" value="Unassembled WGS sequence"/>
</dbReference>
<reference evidence="1 2" key="1">
    <citation type="journal article" date="2020" name="ISME J.">
        <title>Uncovering the hidden diversity of litter-decomposition mechanisms in mushroom-forming fungi.</title>
        <authorList>
            <person name="Floudas D."/>
            <person name="Bentzer J."/>
            <person name="Ahren D."/>
            <person name="Johansson T."/>
            <person name="Persson P."/>
            <person name="Tunlid A."/>
        </authorList>
    </citation>
    <scope>NUCLEOTIDE SEQUENCE [LARGE SCALE GENOMIC DNA]</scope>
    <source>
        <strain evidence="1 2">CBS 175.51</strain>
    </source>
</reference>
<name>A0A8H5FFW7_9AGAR</name>
<sequence length="150" mass="17382">MIDIGLDIASLVNERPNRTTNLQHLRLESLAITSQGLYHILSTLPTLTHLTLERLESDSRLFRDAHTLGTKLLPRLKTLRIHNASELFKFKYSDVYEFLKKKKEGATAESPDYLEEAEFTVPIKRRDYDDRYWYTSELAKNGLRLSVADV</sequence>
<proteinExistence type="predicted"/>
<organism evidence="1 2">
    <name type="scientific">Ephemerocybe angulata</name>
    <dbReference type="NCBI Taxonomy" id="980116"/>
    <lineage>
        <taxon>Eukaryota</taxon>
        <taxon>Fungi</taxon>
        <taxon>Dikarya</taxon>
        <taxon>Basidiomycota</taxon>
        <taxon>Agaricomycotina</taxon>
        <taxon>Agaricomycetes</taxon>
        <taxon>Agaricomycetidae</taxon>
        <taxon>Agaricales</taxon>
        <taxon>Agaricineae</taxon>
        <taxon>Psathyrellaceae</taxon>
        <taxon>Ephemerocybe</taxon>
    </lineage>
</organism>